<gene>
    <name evidence="6" type="primary">LOC117141420</name>
</gene>
<dbReference type="Pfam" id="PF00379">
    <property type="entry name" value="Chitin_bind_4"/>
    <property type="match status" value="1"/>
</dbReference>
<organism evidence="5 6">
    <name type="scientific">Drosophila mauritiana</name>
    <name type="common">Fruit fly</name>
    <dbReference type="NCBI Taxonomy" id="7226"/>
    <lineage>
        <taxon>Eukaryota</taxon>
        <taxon>Metazoa</taxon>
        <taxon>Ecdysozoa</taxon>
        <taxon>Arthropoda</taxon>
        <taxon>Hexapoda</taxon>
        <taxon>Insecta</taxon>
        <taxon>Pterygota</taxon>
        <taxon>Neoptera</taxon>
        <taxon>Endopterygota</taxon>
        <taxon>Diptera</taxon>
        <taxon>Brachycera</taxon>
        <taxon>Muscomorpha</taxon>
        <taxon>Ephydroidea</taxon>
        <taxon>Drosophilidae</taxon>
        <taxon>Drosophila</taxon>
        <taxon>Sophophora</taxon>
    </lineage>
</organism>
<keyword evidence="4" id="KW-0732">Signal</keyword>
<evidence type="ECO:0000256" key="2">
    <source>
        <dbReference type="PROSITE-ProRule" id="PRU00497"/>
    </source>
</evidence>
<feature type="chain" id="PRO_5027552173" evidence="4">
    <location>
        <begin position="29"/>
        <end position="424"/>
    </location>
</feature>
<name>A0A6P8K940_DROMA</name>
<dbReference type="InterPro" id="IPR051217">
    <property type="entry name" value="Insect_Cuticle_Struc_Prot"/>
</dbReference>
<feature type="region of interest" description="Disordered" evidence="3">
    <location>
        <begin position="344"/>
        <end position="367"/>
    </location>
</feature>
<dbReference type="GeneID" id="117141420"/>
<proteinExistence type="predicted"/>
<keyword evidence="5" id="KW-1185">Reference proteome</keyword>
<dbReference type="GO" id="GO:0042302">
    <property type="term" value="F:structural constituent of cuticle"/>
    <property type="evidence" value="ECO:0007669"/>
    <property type="project" value="UniProtKB-UniRule"/>
</dbReference>
<evidence type="ECO:0000313" key="5">
    <source>
        <dbReference type="Proteomes" id="UP000515162"/>
    </source>
</evidence>
<dbReference type="PANTHER" id="PTHR12236:SF86">
    <property type="entry name" value="CCP84AC-RELATED"/>
    <property type="match status" value="1"/>
</dbReference>
<evidence type="ECO:0000256" key="1">
    <source>
        <dbReference type="ARBA" id="ARBA00022460"/>
    </source>
</evidence>
<protein>
    <submittedName>
        <fullName evidence="6">Uncharacterized protein LOC117141420</fullName>
    </submittedName>
</protein>
<accession>A0A6P8K940</accession>
<dbReference type="PRINTS" id="PR00947">
    <property type="entry name" value="CUTICLE"/>
</dbReference>
<evidence type="ECO:0000313" key="6">
    <source>
        <dbReference type="RefSeq" id="XP_033160739.1"/>
    </source>
</evidence>
<reference evidence="6" key="1">
    <citation type="submission" date="2025-08" db="UniProtKB">
        <authorList>
            <consortium name="RefSeq"/>
        </authorList>
    </citation>
    <scope>IDENTIFICATION</scope>
    <source>
        <strain evidence="6">Mau12</strain>
        <tissue evidence="6">Whole Body</tissue>
    </source>
</reference>
<dbReference type="GO" id="GO:0005615">
    <property type="term" value="C:extracellular space"/>
    <property type="evidence" value="ECO:0007669"/>
    <property type="project" value="TreeGrafter"/>
</dbReference>
<dbReference type="PANTHER" id="PTHR12236">
    <property type="entry name" value="STRUCTURAL CONTITUENT OF CUTICLE"/>
    <property type="match status" value="1"/>
</dbReference>
<dbReference type="PROSITE" id="PS51155">
    <property type="entry name" value="CHIT_BIND_RR_2"/>
    <property type="match status" value="1"/>
</dbReference>
<dbReference type="InterPro" id="IPR031311">
    <property type="entry name" value="CHIT_BIND_RR_consensus"/>
</dbReference>
<keyword evidence="1 2" id="KW-0193">Cuticle</keyword>
<sequence length="424" mass="48071">MRFYITTHLPPILLALICLGTRPPPIGAARGGSPVVVIDEDDETMEYAPNYEHQGYAFSYGVKDLHTGDVKSQWESRDGDGVKGHYSVLEPDGSIRTVHYTADAKKGFNAVVKTVGANSHPITESPEGSNQVNDDTSQSKINHYSKDQEHIVLSSDIKPLKRPIEDLTHSHPKVPSLIEIKPHARIKQVPMDMDPGIRDRLQQARDNYYKQIAAAHKLEDYSQKLQPTYAVQEGDWKAVIVNEPNEYRPHYTTGSPAHSHFYDHYKPKEIPHNYIHKPSVPQQSLHTSFSPSKPRVSISESIPNHIHQKKVVHTTPGLKHYKYKGVSKSYSRPDYSSYFHRKPKKLRPQYPKQKPRVHRPENSGPVLFPKSLDDEFEDFEEDEQGAASATMVQNMVRKDKKHMVPMYAGGHSFDSGSYRSLEGV</sequence>
<dbReference type="CTD" id="40122"/>
<dbReference type="PROSITE" id="PS00233">
    <property type="entry name" value="CHIT_BIND_RR_1"/>
    <property type="match status" value="1"/>
</dbReference>
<evidence type="ECO:0000256" key="4">
    <source>
        <dbReference type="SAM" id="SignalP"/>
    </source>
</evidence>
<evidence type="ECO:0000256" key="3">
    <source>
        <dbReference type="SAM" id="MobiDB-lite"/>
    </source>
</evidence>
<feature type="signal peptide" evidence="4">
    <location>
        <begin position="1"/>
        <end position="28"/>
    </location>
</feature>
<dbReference type="GO" id="GO:0031012">
    <property type="term" value="C:extracellular matrix"/>
    <property type="evidence" value="ECO:0007669"/>
    <property type="project" value="TreeGrafter"/>
</dbReference>
<feature type="region of interest" description="Disordered" evidence="3">
    <location>
        <begin position="119"/>
        <end position="138"/>
    </location>
</feature>
<dbReference type="InterPro" id="IPR000618">
    <property type="entry name" value="Insect_cuticle"/>
</dbReference>
<feature type="compositionally biased region" description="Basic residues" evidence="3">
    <location>
        <begin position="344"/>
        <end position="357"/>
    </location>
</feature>
<dbReference type="AlphaFoldDB" id="A0A6P8K940"/>
<dbReference type="Proteomes" id="UP000515162">
    <property type="component" value="Chromosome 3L"/>
</dbReference>
<dbReference type="RefSeq" id="XP_033160739.1">
    <property type="nucleotide sequence ID" value="XM_033304848.1"/>
</dbReference>